<accession>A0ACC2KE81</accession>
<reference evidence="1 2" key="1">
    <citation type="journal article" date="2022" name="Hortic Res">
        <title>A haplotype resolved chromosomal level avocado genome allows analysis of novel avocado genes.</title>
        <authorList>
            <person name="Nath O."/>
            <person name="Fletcher S.J."/>
            <person name="Hayward A."/>
            <person name="Shaw L.M."/>
            <person name="Masouleh A.K."/>
            <person name="Furtado A."/>
            <person name="Henry R.J."/>
            <person name="Mitter N."/>
        </authorList>
    </citation>
    <scope>NUCLEOTIDE SEQUENCE [LARGE SCALE GENOMIC DNA]</scope>
    <source>
        <strain evidence="2">cv. Hass</strain>
    </source>
</reference>
<evidence type="ECO:0000313" key="1">
    <source>
        <dbReference type="EMBL" id="KAJ8619418.1"/>
    </source>
</evidence>
<proteinExistence type="predicted"/>
<protein>
    <submittedName>
        <fullName evidence="1">Uncharacterized protein</fullName>
    </submittedName>
</protein>
<comment type="caution">
    <text evidence="1">The sequence shown here is derived from an EMBL/GenBank/DDBJ whole genome shotgun (WGS) entry which is preliminary data.</text>
</comment>
<dbReference type="EMBL" id="CM056817">
    <property type="protein sequence ID" value="KAJ8619418.1"/>
    <property type="molecule type" value="Genomic_DNA"/>
</dbReference>
<keyword evidence="2" id="KW-1185">Reference proteome</keyword>
<evidence type="ECO:0000313" key="2">
    <source>
        <dbReference type="Proteomes" id="UP001234297"/>
    </source>
</evidence>
<sequence length="593" mass="67500">MAKAALSFEPFDCSIAKEVYCPLEEYQRHEEESKGKQAHFFEATDWGDLNYLSSEYDLYQEKSFDKGIVISNNQQPASEFLMPDDMQLDVFSSIIQDFFEEPVKLDAGLDCIEKSTNISNPEIDEYKKEKVHPIPSASLELLNSYRTGNKILNGEDFDNSTKEEPCQVVVCRHLSTEEVMRVAGARYIQFSVQTDDDLSMLGHPYSSMDSTLTDEETKDVELGHLLLASAEKIGIQQYDRASKLLTQCEHMSSNFGNPVQRVVYHFSEALRERINRETGRVSSKGPKNGKWREDIKEVMMSPHPALLASHQMLPFGQVAQFTAIQAILDNMTSAKRVHLIDLGIRIGMQWTILMQALAVRFTCPIELLKITAVGTPQGKIEETGERLVSFAKTLNLPFTFKPVVVSDMKDLNRDLFELAPEEAVGIYAPWMLHTMICRPECLDHLMRVIRSFNPCIMVVTEIEANLNSPSFVNRFIEALFFYSAWFDCYDTCMDRNDHNRMSIEGIFFSHGIRNIVTAEGSERIVRHVGIDVWRSFFARFRFVEIELNHLYQASLLLKQFACGSSCTLDMNGKSLSTGWKGTPLLAISAWKLK</sequence>
<name>A0ACC2KE81_PERAE</name>
<dbReference type="Proteomes" id="UP001234297">
    <property type="component" value="Chromosome 9"/>
</dbReference>
<organism evidence="1 2">
    <name type="scientific">Persea americana</name>
    <name type="common">Avocado</name>
    <dbReference type="NCBI Taxonomy" id="3435"/>
    <lineage>
        <taxon>Eukaryota</taxon>
        <taxon>Viridiplantae</taxon>
        <taxon>Streptophyta</taxon>
        <taxon>Embryophyta</taxon>
        <taxon>Tracheophyta</taxon>
        <taxon>Spermatophyta</taxon>
        <taxon>Magnoliopsida</taxon>
        <taxon>Magnoliidae</taxon>
        <taxon>Laurales</taxon>
        <taxon>Lauraceae</taxon>
        <taxon>Persea</taxon>
    </lineage>
</organism>
<gene>
    <name evidence="1" type="ORF">MRB53_027947</name>
</gene>